<reference evidence="1" key="1">
    <citation type="submission" date="2021-06" db="EMBL/GenBank/DDBJ databases">
        <authorList>
            <person name="Kallberg Y."/>
            <person name="Tangrot J."/>
            <person name="Rosling A."/>
        </authorList>
    </citation>
    <scope>NUCLEOTIDE SEQUENCE</scope>
    <source>
        <strain evidence="1">28 12/20/2015</strain>
    </source>
</reference>
<comment type="caution">
    <text evidence="1">The sequence shown here is derived from an EMBL/GenBank/DDBJ whole genome shotgun (WGS) entry which is preliminary data.</text>
</comment>
<evidence type="ECO:0000313" key="1">
    <source>
        <dbReference type="EMBL" id="CAG8744242.1"/>
    </source>
</evidence>
<feature type="non-terminal residue" evidence="1">
    <location>
        <position position="44"/>
    </location>
</feature>
<dbReference type="Proteomes" id="UP000789366">
    <property type="component" value="Unassembled WGS sequence"/>
</dbReference>
<accession>A0ACA9QAC6</accession>
<protein>
    <submittedName>
        <fullName evidence="1">5273_t:CDS:1</fullName>
    </submittedName>
</protein>
<proteinExistence type="predicted"/>
<organism evidence="1 2">
    <name type="scientific">Cetraspora pellucida</name>
    <dbReference type="NCBI Taxonomy" id="1433469"/>
    <lineage>
        <taxon>Eukaryota</taxon>
        <taxon>Fungi</taxon>
        <taxon>Fungi incertae sedis</taxon>
        <taxon>Mucoromycota</taxon>
        <taxon>Glomeromycotina</taxon>
        <taxon>Glomeromycetes</taxon>
        <taxon>Diversisporales</taxon>
        <taxon>Gigasporaceae</taxon>
        <taxon>Cetraspora</taxon>
    </lineage>
</organism>
<dbReference type="EMBL" id="CAJVPW010039494">
    <property type="protein sequence ID" value="CAG8744242.1"/>
    <property type="molecule type" value="Genomic_DNA"/>
</dbReference>
<sequence length="44" mass="5013">NGATHSTYQKVVHNMGLFIVKNECMLTMKEAIDSLYTLAELHFL</sequence>
<feature type="non-terminal residue" evidence="1">
    <location>
        <position position="1"/>
    </location>
</feature>
<gene>
    <name evidence="1" type="ORF">SPELUC_LOCUS14022</name>
</gene>
<name>A0ACA9QAC6_9GLOM</name>
<evidence type="ECO:0000313" key="2">
    <source>
        <dbReference type="Proteomes" id="UP000789366"/>
    </source>
</evidence>
<keyword evidence="2" id="KW-1185">Reference proteome</keyword>